<protein>
    <submittedName>
        <fullName evidence="2">Cation:proton antiporter regulatory subunit</fullName>
    </submittedName>
</protein>
<dbReference type="InterPro" id="IPR026278">
    <property type="entry name" value="KhtT"/>
</dbReference>
<accession>A0ABN2M5N3</accession>
<sequence length="174" mass="18431">MVEVRRVALPGVGVMHSFTTVDGVELAVVAHRTGSSDVVMRHGDDDRHASTLRLEEDEAYTLADLLGGTRVVESIAELEHLPGVPIHWFTVDHDDAIAGRALGEVPDVEGVALVAVVRGDHAHSAPTADFVMAEGDSLVAAGPVPAIREIFRAMREGDTLVDPRDATPAESSDA</sequence>
<comment type="caution">
    <text evidence="2">The sequence shown here is derived from an EMBL/GenBank/DDBJ whole genome shotgun (WGS) entry which is preliminary data.</text>
</comment>
<name>A0ABN2M5N3_9MICO</name>
<dbReference type="Pfam" id="PF25991">
    <property type="entry name" value="KhtT_N"/>
    <property type="match status" value="1"/>
</dbReference>
<evidence type="ECO:0000313" key="2">
    <source>
        <dbReference type="EMBL" id="GAA1810584.1"/>
    </source>
</evidence>
<evidence type="ECO:0000313" key="3">
    <source>
        <dbReference type="Proteomes" id="UP001500002"/>
    </source>
</evidence>
<reference evidence="2 3" key="1">
    <citation type="journal article" date="2019" name="Int. J. Syst. Evol. Microbiol.">
        <title>The Global Catalogue of Microorganisms (GCM) 10K type strain sequencing project: providing services to taxonomists for standard genome sequencing and annotation.</title>
        <authorList>
            <consortium name="The Broad Institute Genomics Platform"/>
            <consortium name="The Broad Institute Genome Sequencing Center for Infectious Disease"/>
            <person name="Wu L."/>
            <person name="Ma J."/>
        </authorList>
    </citation>
    <scope>NUCLEOTIDE SEQUENCE [LARGE SCALE GENOMIC DNA]</scope>
    <source>
        <strain evidence="2 3">JCM 14322</strain>
    </source>
</reference>
<feature type="domain" description="RCK C-terminal" evidence="1">
    <location>
        <begin position="73"/>
        <end position="156"/>
    </location>
</feature>
<organism evidence="2 3">
    <name type="scientific">Agromyces neolithicus</name>
    <dbReference type="NCBI Taxonomy" id="269420"/>
    <lineage>
        <taxon>Bacteria</taxon>
        <taxon>Bacillati</taxon>
        <taxon>Actinomycetota</taxon>
        <taxon>Actinomycetes</taxon>
        <taxon>Micrococcales</taxon>
        <taxon>Microbacteriaceae</taxon>
        <taxon>Agromyces</taxon>
    </lineage>
</organism>
<dbReference type="PIRSF" id="PIRSF005028">
    <property type="entry name" value="KhtT"/>
    <property type="match status" value="1"/>
</dbReference>
<dbReference type="InterPro" id="IPR006037">
    <property type="entry name" value="RCK_C"/>
</dbReference>
<dbReference type="PROSITE" id="PS51202">
    <property type="entry name" value="RCK_C"/>
    <property type="match status" value="1"/>
</dbReference>
<gene>
    <name evidence="2" type="ORF">GCM10009749_19180</name>
</gene>
<dbReference type="InterPro" id="IPR036721">
    <property type="entry name" value="RCK_C_sf"/>
</dbReference>
<dbReference type="Pfam" id="PF02080">
    <property type="entry name" value="TrkA_C"/>
    <property type="match status" value="1"/>
</dbReference>
<proteinExistence type="predicted"/>
<evidence type="ECO:0000259" key="1">
    <source>
        <dbReference type="PROSITE" id="PS51202"/>
    </source>
</evidence>
<keyword evidence="3" id="KW-1185">Reference proteome</keyword>
<dbReference type="SUPFAM" id="SSF116726">
    <property type="entry name" value="TrkA C-terminal domain-like"/>
    <property type="match status" value="1"/>
</dbReference>
<dbReference type="Gene3D" id="3.30.70.1450">
    <property type="entry name" value="Regulator of K+ conductance, C-terminal domain"/>
    <property type="match status" value="1"/>
</dbReference>
<dbReference type="InterPro" id="IPR058776">
    <property type="entry name" value="KhtT-like_N"/>
</dbReference>
<dbReference type="EMBL" id="BAAANJ010000006">
    <property type="protein sequence ID" value="GAA1810584.1"/>
    <property type="molecule type" value="Genomic_DNA"/>
</dbReference>
<dbReference type="RefSeq" id="WP_344295702.1">
    <property type="nucleotide sequence ID" value="NZ_BAAANJ010000006.1"/>
</dbReference>
<dbReference type="Proteomes" id="UP001500002">
    <property type="component" value="Unassembled WGS sequence"/>
</dbReference>